<dbReference type="Proteomes" id="UP001152759">
    <property type="component" value="Chromosome 1"/>
</dbReference>
<gene>
    <name evidence="1" type="ORF">BEMITA_LOCUS1980</name>
</gene>
<dbReference type="AlphaFoldDB" id="A0A9P0EZX1"/>
<reference evidence="1" key="1">
    <citation type="submission" date="2021-12" db="EMBL/GenBank/DDBJ databases">
        <authorList>
            <person name="King R."/>
        </authorList>
    </citation>
    <scope>NUCLEOTIDE SEQUENCE</scope>
</reference>
<evidence type="ECO:0000313" key="1">
    <source>
        <dbReference type="EMBL" id="CAH0382438.1"/>
    </source>
</evidence>
<keyword evidence="2" id="KW-1185">Reference proteome</keyword>
<proteinExistence type="predicted"/>
<dbReference type="EMBL" id="OU963862">
    <property type="protein sequence ID" value="CAH0382438.1"/>
    <property type="molecule type" value="Genomic_DNA"/>
</dbReference>
<protein>
    <submittedName>
        <fullName evidence="1">Uncharacterized protein</fullName>
    </submittedName>
</protein>
<sequence length="87" mass="9852">MSFFLSLLAGVGSALVLWVLADTLWSVLLGLKVHLLPYFKAQNADLVKKYGSWAGWVAFNFHYYRSDPNVLQNIKERLCLIPILPCP</sequence>
<name>A0A9P0EZX1_BEMTA</name>
<evidence type="ECO:0000313" key="2">
    <source>
        <dbReference type="Proteomes" id="UP001152759"/>
    </source>
</evidence>
<organism evidence="1 2">
    <name type="scientific">Bemisia tabaci</name>
    <name type="common">Sweetpotato whitefly</name>
    <name type="synonym">Aleurodes tabaci</name>
    <dbReference type="NCBI Taxonomy" id="7038"/>
    <lineage>
        <taxon>Eukaryota</taxon>
        <taxon>Metazoa</taxon>
        <taxon>Ecdysozoa</taxon>
        <taxon>Arthropoda</taxon>
        <taxon>Hexapoda</taxon>
        <taxon>Insecta</taxon>
        <taxon>Pterygota</taxon>
        <taxon>Neoptera</taxon>
        <taxon>Paraneoptera</taxon>
        <taxon>Hemiptera</taxon>
        <taxon>Sternorrhyncha</taxon>
        <taxon>Aleyrodoidea</taxon>
        <taxon>Aleyrodidae</taxon>
        <taxon>Aleyrodinae</taxon>
        <taxon>Bemisia</taxon>
    </lineage>
</organism>
<accession>A0A9P0EZX1</accession>